<keyword evidence="3 6" id="KW-0812">Transmembrane</keyword>
<organism evidence="7 8">
    <name type="scientific">Pectinatus haikarae</name>
    <dbReference type="NCBI Taxonomy" id="349096"/>
    <lineage>
        <taxon>Bacteria</taxon>
        <taxon>Bacillati</taxon>
        <taxon>Bacillota</taxon>
        <taxon>Negativicutes</taxon>
        <taxon>Selenomonadales</taxon>
        <taxon>Selenomonadaceae</taxon>
        <taxon>Pectinatus</taxon>
    </lineage>
</organism>
<reference evidence="7 8" key="1">
    <citation type="submission" date="2023-07" db="EMBL/GenBank/DDBJ databases">
        <title>Genomic Encyclopedia of Type Strains, Phase IV (KMG-IV): sequencing the most valuable type-strain genomes for metagenomic binning, comparative biology and taxonomic classification.</title>
        <authorList>
            <person name="Goeker M."/>
        </authorList>
    </citation>
    <scope>NUCLEOTIDE SEQUENCE [LARGE SCALE GENOMIC DNA]</scope>
    <source>
        <strain evidence="7 8">DSM 16980</strain>
    </source>
</reference>
<name>A0ABT9YAL0_9FIRM</name>
<dbReference type="EMBL" id="JAUSUE010000021">
    <property type="protein sequence ID" value="MDQ0204759.1"/>
    <property type="molecule type" value="Genomic_DNA"/>
</dbReference>
<protein>
    <submittedName>
        <fullName evidence="7">Cysteine/O-acetylserine efflux protein</fullName>
    </submittedName>
</protein>
<dbReference type="RefSeq" id="WP_196605683.1">
    <property type="nucleotide sequence ID" value="NZ_CP116940.1"/>
</dbReference>
<evidence type="ECO:0000256" key="4">
    <source>
        <dbReference type="ARBA" id="ARBA00022989"/>
    </source>
</evidence>
<evidence type="ECO:0000256" key="3">
    <source>
        <dbReference type="ARBA" id="ARBA00022692"/>
    </source>
</evidence>
<keyword evidence="2" id="KW-1003">Cell membrane</keyword>
<feature type="transmembrane region" description="Helical" evidence="6">
    <location>
        <begin position="46"/>
        <end position="68"/>
    </location>
</feature>
<dbReference type="PANTHER" id="PTHR30086:SF20">
    <property type="entry name" value="ARGININE EXPORTER PROTEIN ARGO-RELATED"/>
    <property type="match status" value="1"/>
</dbReference>
<keyword evidence="8" id="KW-1185">Reference proteome</keyword>
<sequence length="196" mass="21648">MTYSVWLSFFSYTIISAISPGPNNILALNAAGKSGIKMQRRLLSGIYLGFFCIMIICGVFSTVLAVILPEITDYMKYAGAVYITWLAYHVATGRPLKENNTETEKSSFNRGFLLQFVNVKIIIWGLTAFTGFVLPYYDSPIIIVGFIFLLSFIGNGSTHIWAVAGVGLGSLLKKYWRSANIIMGLSLLYSAVNLVL</sequence>
<gene>
    <name evidence="7" type="ORF">J2S01_002492</name>
</gene>
<dbReference type="Proteomes" id="UP001239167">
    <property type="component" value="Unassembled WGS sequence"/>
</dbReference>
<evidence type="ECO:0000256" key="6">
    <source>
        <dbReference type="SAM" id="Phobius"/>
    </source>
</evidence>
<accession>A0ABT9YAL0</accession>
<comment type="caution">
    <text evidence="7">The sequence shown here is derived from an EMBL/GenBank/DDBJ whole genome shotgun (WGS) entry which is preliminary data.</text>
</comment>
<evidence type="ECO:0000256" key="1">
    <source>
        <dbReference type="ARBA" id="ARBA00004651"/>
    </source>
</evidence>
<keyword evidence="4 6" id="KW-1133">Transmembrane helix</keyword>
<feature type="transmembrane region" description="Helical" evidence="6">
    <location>
        <begin position="140"/>
        <end position="163"/>
    </location>
</feature>
<proteinExistence type="predicted"/>
<evidence type="ECO:0000256" key="2">
    <source>
        <dbReference type="ARBA" id="ARBA00022475"/>
    </source>
</evidence>
<dbReference type="PANTHER" id="PTHR30086">
    <property type="entry name" value="ARGININE EXPORTER PROTEIN ARGO"/>
    <property type="match status" value="1"/>
</dbReference>
<dbReference type="Pfam" id="PF01810">
    <property type="entry name" value="LysE"/>
    <property type="match status" value="1"/>
</dbReference>
<evidence type="ECO:0000313" key="7">
    <source>
        <dbReference type="EMBL" id="MDQ0204759.1"/>
    </source>
</evidence>
<comment type="subcellular location">
    <subcellularLocation>
        <location evidence="1">Cell membrane</location>
        <topology evidence="1">Multi-pass membrane protein</topology>
    </subcellularLocation>
</comment>
<feature type="transmembrane region" description="Helical" evidence="6">
    <location>
        <begin position="6"/>
        <end position="26"/>
    </location>
</feature>
<feature type="transmembrane region" description="Helical" evidence="6">
    <location>
        <begin position="112"/>
        <end position="134"/>
    </location>
</feature>
<evidence type="ECO:0000313" key="8">
    <source>
        <dbReference type="Proteomes" id="UP001239167"/>
    </source>
</evidence>
<dbReference type="InterPro" id="IPR001123">
    <property type="entry name" value="LeuE-type"/>
</dbReference>
<keyword evidence="5 6" id="KW-0472">Membrane</keyword>
<feature type="transmembrane region" description="Helical" evidence="6">
    <location>
        <begin position="175"/>
        <end position="195"/>
    </location>
</feature>
<evidence type="ECO:0000256" key="5">
    <source>
        <dbReference type="ARBA" id="ARBA00023136"/>
    </source>
</evidence>